<dbReference type="GO" id="GO:0005886">
    <property type="term" value="C:plasma membrane"/>
    <property type="evidence" value="ECO:0007669"/>
    <property type="project" value="UniProtKB-SubCell"/>
</dbReference>
<dbReference type="Pfam" id="PF02447">
    <property type="entry name" value="GntP_permease"/>
    <property type="match status" value="1"/>
</dbReference>
<evidence type="ECO:0000256" key="5">
    <source>
        <dbReference type="ARBA" id="ARBA00022989"/>
    </source>
</evidence>
<keyword evidence="4 8" id="KW-0812">Transmembrane</keyword>
<feature type="transmembrane region" description="Helical" evidence="8">
    <location>
        <begin position="261"/>
        <end position="285"/>
    </location>
</feature>
<protein>
    <submittedName>
        <fullName evidence="9">Gnt-II system L-idonate transporter</fullName>
    </submittedName>
</protein>
<organism evidence="9 10">
    <name type="scientific">Bythopirellula polymerisocia</name>
    <dbReference type="NCBI Taxonomy" id="2528003"/>
    <lineage>
        <taxon>Bacteria</taxon>
        <taxon>Pseudomonadati</taxon>
        <taxon>Planctomycetota</taxon>
        <taxon>Planctomycetia</taxon>
        <taxon>Pirellulales</taxon>
        <taxon>Lacipirellulaceae</taxon>
        <taxon>Bythopirellula</taxon>
    </lineage>
</organism>
<sequence length="456" mass="47711">MPVLSPLWILILGIAIVVGMIVVLRLNAFFAMVTSAIVVSLLAPGEVVEKISRVAEAFGTTVGKIGIPIAMAVVIGKCMLDSGAADRLAQACLRLFGQERGGISLAASGFVLSIPVFFDTVFYLLFPIAKSMHQRTQRNYLKYLLAIGAGGTATHTLVPPTPGPLAVADSLGVDIGLMILMGILVGIPVTLVSLIYAQWIDRRLLLSNAPEQGPLGHDHAAPETPQPGLWAASLPITLPILLISTNTIVSRADLDSQNVLVQTVAILGNPLLAMMLAATAALWVFRRQTRANSATISQLLETSLMDAGPIILITAAGGAFGGMLKVANVAEAIQTLASGDNTPVTGIALLWLAFGITSMLKLAQGSTTVAMITASGMLAAMTENMSLAYDKVYLAAAIGCGSMVGVWMNDSGFWIFARMGGLTPREAMKSWSPMLASAGLGGMLFTVLMATLLPLV</sequence>
<keyword evidence="6 8" id="KW-0472">Membrane</keyword>
<feature type="transmembrane region" description="Helical" evidence="8">
    <location>
        <begin position="306"/>
        <end position="327"/>
    </location>
</feature>
<feature type="transmembrane region" description="Helical" evidence="8">
    <location>
        <begin position="435"/>
        <end position="455"/>
    </location>
</feature>
<comment type="subcellular location">
    <subcellularLocation>
        <location evidence="1">Cell membrane</location>
        <topology evidence="1">Multi-pass membrane protein</topology>
    </subcellularLocation>
</comment>
<feature type="transmembrane region" description="Helical" evidence="8">
    <location>
        <begin position="178"/>
        <end position="197"/>
    </location>
</feature>
<feature type="transmembrane region" description="Helical" evidence="8">
    <location>
        <begin position="140"/>
        <end position="158"/>
    </location>
</feature>
<feature type="transmembrane region" description="Helical" evidence="8">
    <location>
        <begin position="392"/>
        <end position="415"/>
    </location>
</feature>
<keyword evidence="5 8" id="KW-1133">Transmembrane helix</keyword>
<proteinExistence type="inferred from homology"/>
<evidence type="ECO:0000313" key="9">
    <source>
        <dbReference type="EMBL" id="TWU24627.1"/>
    </source>
</evidence>
<keyword evidence="2" id="KW-0813">Transport</keyword>
<comment type="caution">
    <text evidence="9">The sequence shown here is derived from an EMBL/GenBank/DDBJ whole genome shotgun (WGS) entry which is preliminary data.</text>
</comment>
<evidence type="ECO:0000256" key="6">
    <source>
        <dbReference type="ARBA" id="ARBA00023136"/>
    </source>
</evidence>
<gene>
    <name evidence="9" type="primary">idnT</name>
    <name evidence="9" type="ORF">Pla144_35120</name>
</gene>
<comment type="similarity">
    <text evidence="7">Belongs to the GntP permease family.</text>
</comment>
<evidence type="ECO:0000256" key="8">
    <source>
        <dbReference type="SAM" id="Phobius"/>
    </source>
</evidence>
<dbReference type="InterPro" id="IPR003474">
    <property type="entry name" value="Glcn_transporter"/>
</dbReference>
<keyword evidence="10" id="KW-1185">Reference proteome</keyword>
<evidence type="ECO:0000313" key="10">
    <source>
        <dbReference type="Proteomes" id="UP000318437"/>
    </source>
</evidence>
<feature type="transmembrane region" description="Helical" evidence="8">
    <location>
        <begin position="103"/>
        <end position="128"/>
    </location>
</feature>
<evidence type="ECO:0000256" key="3">
    <source>
        <dbReference type="ARBA" id="ARBA00022475"/>
    </source>
</evidence>
<evidence type="ECO:0000256" key="7">
    <source>
        <dbReference type="ARBA" id="ARBA00049663"/>
    </source>
</evidence>
<feature type="transmembrane region" description="Helical" evidence="8">
    <location>
        <begin position="229"/>
        <end position="249"/>
    </location>
</feature>
<feature type="transmembrane region" description="Helical" evidence="8">
    <location>
        <begin position="29"/>
        <end position="48"/>
    </location>
</feature>
<dbReference type="AlphaFoldDB" id="A0A5C6CM42"/>
<keyword evidence="3" id="KW-1003">Cell membrane</keyword>
<feature type="transmembrane region" description="Helical" evidence="8">
    <location>
        <begin position="6"/>
        <end position="24"/>
    </location>
</feature>
<dbReference type="EMBL" id="SJPS01000005">
    <property type="protein sequence ID" value="TWU24627.1"/>
    <property type="molecule type" value="Genomic_DNA"/>
</dbReference>
<dbReference type="OrthoDB" id="9787129at2"/>
<accession>A0A5C6CM42</accession>
<name>A0A5C6CM42_9BACT</name>
<dbReference type="PANTHER" id="PTHR30354:SF22">
    <property type="entry name" value="HIGH-AFFINITY GLUCONATE TRANSPORTER"/>
    <property type="match status" value="1"/>
</dbReference>
<dbReference type="GO" id="GO:0015128">
    <property type="term" value="F:gluconate transmembrane transporter activity"/>
    <property type="evidence" value="ECO:0007669"/>
    <property type="project" value="InterPro"/>
</dbReference>
<reference evidence="9 10" key="1">
    <citation type="submission" date="2019-02" db="EMBL/GenBank/DDBJ databases">
        <title>Deep-cultivation of Planctomycetes and their phenomic and genomic characterization uncovers novel biology.</title>
        <authorList>
            <person name="Wiegand S."/>
            <person name="Jogler M."/>
            <person name="Boedeker C."/>
            <person name="Pinto D."/>
            <person name="Vollmers J."/>
            <person name="Rivas-Marin E."/>
            <person name="Kohn T."/>
            <person name="Peeters S.H."/>
            <person name="Heuer A."/>
            <person name="Rast P."/>
            <person name="Oberbeckmann S."/>
            <person name="Bunk B."/>
            <person name="Jeske O."/>
            <person name="Meyerdierks A."/>
            <person name="Storesund J.E."/>
            <person name="Kallscheuer N."/>
            <person name="Luecker S."/>
            <person name="Lage O.M."/>
            <person name="Pohl T."/>
            <person name="Merkel B.J."/>
            <person name="Hornburger P."/>
            <person name="Mueller R.-W."/>
            <person name="Bruemmer F."/>
            <person name="Labrenz M."/>
            <person name="Spormann A.M."/>
            <person name="Op Den Camp H."/>
            <person name="Overmann J."/>
            <person name="Amann R."/>
            <person name="Jetten M.S.M."/>
            <person name="Mascher T."/>
            <person name="Medema M.H."/>
            <person name="Devos D.P."/>
            <person name="Kaster A.-K."/>
            <person name="Ovreas L."/>
            <person name="Rohde M."/>
            <person name="Galperin M.Y."/>
            <person name="Jogler C."/>
        </authorList>
    </citation>
    <scope>NUCLEOTIDE SEQUENCE [LARGE SCALE GENOMIC DNA]</scope>
    <source>
        <strain evidence="9 10">Pla144</strain>
    </source>
</reference>
<dbReference type="Proteomes" id="UP000318437">
    <property type="component" value="Unassembled WGS sequence"/>
</dbReference>
<evidence type="ECO:0000256" key="4">
    <source>
        <dbReference type="ARBA" id="ARBA00022692"/>
    </source>
</evidence>
<feature type="transmembrane region" description="Helical" evidence="8">
    <location>
        <begin position="347"/>
        <end position="380"/>
    </location>
</feature>
<evidence type="ECO:0000256" key="1">
    <source>
        <dbReference type="ARBA" id="ARBA00004651"/>
    </source>
</evidence>
<dbReference type="RefSeq" id="WP_146451857.1">
    <property type="nucleotide sequence ID" value="NZ_SJPS01000005.1"/>
</dbReference>
<evidence type="ECO:0000256" key="2">
    <source>
        <dbReference type="ARBA" id="ARBA00022448"/>
    </source>
</evidence>
<dbReference type="PANTHER" id="PTHR30354">
    <property type="entry name" value="GNT FAMILY GLUCONATE TRANSPORTER"/>
    <property type="match status" value="1"/>
</dbReference>